<name>B8IRT2_METNO</name>
<dbReference type="EMBL" id="CP001349">
    <property type="protein sequence ID" value="ACL60632.1"/>
    <property type="molecule type" value="Genomic_DNA"/>
</dbReference>
<dbReference type="HOGENOM" id="CLU_1813558_0_0_5"/>
<evidence type="ECO:0000256" key="1">
    <source>
        <dbReference type="SAM" id="MobiDB-lite"/>
    </source>
</evidence>
<dbReference type="STRING" id="460265.Mnod_5803"/>
<proteinExistence type="predicted"/>
<dbReference type="KEGG" id="mno:Mnod_5803"/>
<gene>
    <name evidence="2" type="ordered locus">Mnod_5803</name>
</gene>
<feature type="region of interest" description="Disordered" evidence="1">
    <location>
        <begin position="70"/>
        <end position="94"/>
    </location>
</feature>
<protein>
    <submittedName>
        <fullName evidence="2">Uncharacterized protein</fullName>
    </submittedName>
</protein>
<keyword evidence="3" id="KW-1185">Reference proteome</keyword>
<evidence type="ECO:0000313" key="3">
    <source>
        <dbReference type="Proteomes" id="UP000008207"/>
    </source>
</evidence>
<feature type="region of interest" description="Disordered" evidence="1">
    <location>
        <begin position="122"/>
        <end position="142"/>
    </location>
</feature>
<dbReference type="AlphaFoldDB" id="B8IRT2"/>
<accession>B8IRT2</accession>
<dbReference type="eggNOG" id="ENOG50313Z7">
    <property type="taxonomic scope" value="Bacteria"/>
</dbReference>
<evidence type="ECO:0000313" key="2">
    <source>
        <dbReference type="EMBL" id="ACL60632.1"/>
    </source>
</evidence>
<reference evidence="2 3" key="1">
    <citation type="submission" date="2009-01" db="EMBL/GenBank/DDBJ databases">
        <title>Complete sequence of chromosome of Methylobacterium nodulans ORS 2060.</title>
        <authorList>
            <consortium name="US DOE Joint Genome Institute"/>
            <person name="Lucas S."/>
            <person name="Copeland A."/>
            <person name="Lapidus A."/>
            <person name="Glavina del Rio T."/>
            <person name="Dalin E."/>
            <person name="Tice H."/>
            <person name="Bruce D."/>
            <person name="Goodwin L."/>
            <person name="Pitluck S."/>
            <person name="Sims D."/>
            <person name="Brettin T."/>
            <person name="Detter J.C."/>
            <person name="Han C."/>
            <person name="Larimer F."/>
            <person name="Land M."/>
            <person name="Hauser L."/>
            <person name="Kyrpides N."/>
            <person name="Ivanova N."/>
            <person name="Marx C.J."/>
            <person name="Richardson P."/>
        </authorList>
    </citation>
    <scope>NUCLEOTIDE SEQUENCE [LARGE SCALE GENOMIC DNA]</scope>
    <source>
        <strain evidence="3">LMG 21967 / CNCM I-2342 / ORS 2060</strain>
    </source>
</reference>
<feature type="compositionally biased region" description="Polar residues" evidence="1">
    <location>
        <begin position="123"/>
        <end position="133"/>
    </location>
</feature>
<organism evidence="2 3">
    <name type="scientific">Methylobacterium nodulans (strain LMG 21967 / CNCM I-2342 / ORS 2060)</name>
    <dbReference type="NCBI Taxonomy" id="460265"/>
    <lineage>
        <taxon>Bacteria</taxon>
        <taxon>Pseudomonadati</taxon>
        <taxon>Pseudomonadota</taxon>
        <taxon>Alphaproteobacteria</taxon>
        <taxon>Hyphomicrobiales</taxon>
        <taxon>Methylobacteriaceae</taxon>
        <taxon>Methylobacterium</taxon>
    </lineage>
</organism>
<dbReference type="Proteomes" id="UP000008207">
    <property type="component" value="Chromosome"/>
</dbReference>
<sequence>MPRASVRIAQRPTPDLWTDDEPMTLAEAVAVFFPHGPMTLSSLRTAYRNGDLAVRHVAGKMLTTPRAIREMTKPCRAAKPSRHASTSASGPAVIPSGSFSTEALKSAQNAGQTTIAELRASLRRTSGAGTNRRSAAIHPLTS</sequence>